<sequence>MKKVFKIVLIPVVLLLVLGIAVFAYIKSMMPGGDGNSDITEGYYKNFRSDAPLEMKYSGLGSYETAYTEFSSDNASIGKVRVWYPKELESGGKAWPMIMVVNASGTPASSYEPFFPRLASWGFIVVGNEDGQTGNGETASITLDFMLNLPASSVLSGKIDYDSMGLIGYSQGGAGALCALTNYENGKRYRAIFTGSAAYPTLAKNMGWEYDASKVTVPYFMCAGTGRSDDSGADPEKSYGGVSPLSALITSYDSIADDVPKIRARAVGAEHEQMLARSDGYMTAWMLCQLTEDEEAGAVFFGENAEILGNANWQDVEKNR</sequence>
<evidence type="ECO:0000256" key="1">
    <source>
        <dbReference type="SAM" id="Phobius"/>
    </source>
</evidence>
<dbReference type="InterPro" id="IPR029058">
    <property type="entry name" value="AB_hydrolase_fold"/>
</dbReference>
<keyword evidence="1" id="KW-1133">Transmembrane helix</keyword>
<reference evidence="3" key="1">
    <citation type="journal article" date="2013" name="PLoS ONE">
        <title>Metagenomic insights into the carbohydrate-active enzymes carried by the microorganisms adhering to solid digesta in the rumen of cows.</title>
        <authorList>
            <person name="Wang L."/>
            <person name="Hatem A."/>
            <person name="Catalyurek U.V."/>
            <person name="Morrison M."/>
            <person name="Yu Z."/>
        </authorList>
    </citation>
    <scope>NUCLEOTIDE SEQUENCE</scope>
</reference>
<evidence type="ECO:0000313" key="3">
    <source>
        <dbReference type="EMBL" id="AHF23936.1"/>
    </source>
</evidence>
<dbReference type="AlphaFoldDB" id="W0FGX5"/>
<dbReference type="Gene3D" id="3.40.50.1820">
    <property type="entry name" value="alpha/beta hydrolase"/>
    <property type="match status" value="1"/>
</dbReference>
<keyword evidence="1" id="KW-0812">Transmembrane</keyword>
<evidence type="ECO:0000259" key="2">
    <source>
        <dbReference type="Pfam" id="PF12740"/>
    </source>
</evidence>
<proteinExistence type="predicted"/>
<protein>
    <submittedName>
        <fullName evidence="3">Lipase</fullName>
    </submittedName>
</protein>
<organism evidence="3">
    <name type="scientific">uncultured bacterium Contig1522a</name>
    <dbReference type="NCBI Taxonomy" id="1393448"/>
    <lineage>
        <taxon>Bacteria</taxon>
        <taxon>environmental samples</taxon>
    </lineage>
</organism>
<feature type="transmembrane region" description="Helical" evidence="1">
    <location>
        <begin position="7"/>
        <end position="26"/>
    </location>
</feature>
<dbReference type="Pfam" id="PF12740">
    <property type="entry name" value="PETase"/>
    <property type="match status" value="1"/>
</dbReference>
<name>W0FGX5_9BACT</name>
<keyword evidence="1" id="KW-0472">Membrane</keyword>
<dbReference type="SUPFAM" id="SSF53474">
    <property type="entry name" value="alpha/beta-Hydrolases"/>
    <property type="match status" value="1"/>
</dbReference>
<dbReference type="EMBL" id="KC246779">
    <property type="protein sequence ID" value="AHF23936.1"/>
    <property type="molecule type" value="Genomic_DNA"/>
</dbReference>
<dbReference type="InterPro" id="IPR041127">
    <property type="entry name" value="PET_hydrolase/cutinase-like"/>
</dbReference>
<feature type="domain" description="PET hydrolase/cutinase-like" evidence="2">
    <location>
        <begin position="61"/>
        <end position="184"/>
    </location>
</feature>
<accession>W0FGX5</accession>